<protein>
    <submittedName>
        <fullName evidence="3">DUF4191 domain-containing protein</fullName>
    </submittedName>
</protein>
<dbReference type="RefSeq" id="WP_208740932.1">
    <property type="nucleotide sequence ID" value="NZ_CP024915.1"/>
</dbReference>
<dbReference type="InterPro" id="IPR025445">
    <property type="entry name" value="DUF4191"/>
</dbReference>
<keyword evidence="2" id="KW-1133">Transmembrane helix</keyword>
<feature type="compositionally biased region" description="Basic and acidic residues" evidence="1">
    <location>
        <begin position="236"/>
        <end position="250"/>
    </location>
</feature>
<keyword evidence="2" id="KW-0472">Membrane</keyword>
<organism evidence="3 4">
    <name type="scientific">Arthrobacter agilis</name>
    <dbReference type="NCBI Taxonomy" id="37921"/>
    <lineage>
        <taxon>Bacteria</taxon>
        <taxon>Bacillati</taxon>
        <taxon>Actinomycetota</taxon>
        <taxon>Actinomycetes</taxon>
        <taxon>Micrococcales</taxon>
        <taxon>Micrococcaceae</taxon>
        <taxon>Arthrobacter</taxon>
    </lineage>
</organism>
<feature type="transmembrane region" description="Helical" evidence="2">
    <location>
        <begin position="51"/>
        <end position="70"/>
    </location>
</feature>
<gene>
    <name evidence="3" type="ORF">CVO76_04755</name>
</gene>
<dbReference type="Pfam" id="PF13829">
    <property type="entry name" value="DUF4191"/>
    <property type="match status" value="1"/>
</dbReference>
<feature type="region of interest" description="Disordered" evidence="1">
    <location>
        <begin position="1"/>
        <end position="31"/>
    </location>
</feature>
<reference evidence="3 4" key="1">
    <citation type="submission" date="2017-11" db="EMBL/GenBank/DDBJ databases">
        <title>Draft genome of Arthrobacter agilis strain UMCV2, a plant growth-promoting rhizobacterium and biocontrol capacity of phytopathogenic fungi.</title>
        <authorList>
            <person name="Martinez-Camara R."/>
            <person name="Santoyo G."/>
            <person name="Moreno-Hagelsieb G."/>
            <person name="Valencia-Cantero E."/>
        </authorList>
    </citation>
    <scope>NUCLEOTIDE SEQUENCE [LARGE SCALE GENOMIC DNA]</scope>
    <source>
        <strain evidence="3 4">UMCV2</strain>
    </source>
</reference>
<sequence length="250" mass="27543">MSHTIDPSGSPTPKRRLFSRKPKAEKGPKKTGRMKQIVEVFKMTRRNDPSAVWFMLLAFVGIIAVGLLIGLLIDNIITLMIIAIPLAFLAAIFILSRRAERAAFSQIEGKPGAAGAALSVLRRGWILQEQPVAVNPRTQDAVFRVIGRPGVILVSEGPSTRVKQLVDGEKRRMARIIPNVPVHVIETGRGDRQVPLAKVPKAVQKLKKTLTKQEVHAVDKRLSALGTKMPIPKGVDPFKARPDRKAMRGR</sequence>
<evidence type="ECO:0000313" key="4">
    <source>
        <dbReference type="Proteomes" id="UP000239187"/>
    </source>
</evidence>
<dbReference type="Proteomes" id="UP000239187">
    <property type="component" value="Chromosome"/>
</dbReference>
<evidence type="ECO:0000313" key="3">
    <source>
        <dbReference type="EMBL" id="AUZ87017.1"/>
    </source>
</evidence>
<evidence type="ECO:0000256" key="1">
    <source>
        <dbReference type="SAM" id="MobiDB-lite"/>
    </source>
</evidence>
<accession>A0A2L0UCR8</accession>
<dbReference type="EMBL" id="CP024915">
    <property type="protein sequence ID" value="AUZ87017.1"/>
    <property type="molecule type" value="Genomic_DNA"/>
</dbReference>
<proteinExistence type="predicted"/>
<keyword evidence="2" id="KW-0812">Transmembrane</keyword>
<feature type="region of interest" description="Disordered" evidence="1">
    <location>
        <begin position="229"/>
        <end position="250"/>
    </location>
</feature>
<evidence type="ECO:0000256" key="2">
    <source>
        <dbReference type="SAM" id="Phobius"/>
    </source>
</evidence>
<dbReference type="AlphaFoldDB" id="A0A2L0UCR8"/>
<feature type="transmembrane region" description="Helical" evidence="2">
    <location>
        <begin position="76"/>
        <end position="95"/>
    </location>
</feature>
<name>A0A2L0UCR8_9MICC</name>
<feature type="compositionally biased region" description="Polar residues" evidence="1">
    <location>
        <begin position="1"/>
        <end position="11"/>
    </location>
</feature>